<dbReference type="STRING" id="373672.SAMN05421785_11663"/>
<accession>A0A1N7QS94</accession>
<proteinExistence type="inferred from homology"/>
<dbReference type="GO" id="GO:0004866">
    <property type="term" value="F:endopeptidase inhibitor activity"/>
    <property type="evidence" value="ECO:0007669"/>
    <property type="project" value="InterPro"/>
</dbReference>
<feature type="non-terminal residue" evidence="3">
    <location>
        <position position="1275"/>
    </location>
</feature>
<evidence type="ECO:0000313" key="4">
    <source>
        <dbReference type="Proteomes" id="UP000185781"/>
    </source>
</evidence>
<dbReference type="AlphaFoldDB" id="A0A1N7QS94"/>
<comment type="similarity">
    <text evidence="1">Belongs to the protease inhibitor I39 (alpha-2-macroglobulin) family. Bacterial alpha-2-macroglobulin subfamily.</text>
</comment>
<sequence>MMEANVVQLIISLRNEFAGIHYARYFEDNENNRISHFLQKVHDSGESLQGEEKTLYEILVSTFALDYFNASFSGEDLTNINSQDLSQIETWTVLDFKNYISESFKKNDLRKESLKKISIEKYSLLFRGYEEDIAYYRTLQDWHLMRKINFLLDGGFFTKNELKENENKILAIYDVLINENEGNSKLYFMREKLLYLCSLDKELNKLQQLQTILKSDIDGDYKVLMMRDIMTIYRNDDKSREALEIADQAKKQFPNSPFLKEIQYKEDLMTCPELGLNFEKQIQSNKPIHIVAEYRNTSDFILNIYEVKGGFKSFIKYTEDYRSEEKFYHEIEKILIRKEHYTLPHCEIYEEMKTSLEIKPLPPGLYVAEFSSKDLAESDSVKNYFFTVSDYKIIYHHKDANDFPESFRLVNSENGTPIPNEEIVFFEYLRDQDLVKLNAKTDDLGVFKIPSDANNSYRKYLVHHPKTNDFQILDVWGRKFSEEQTRDILNKTIPQIFTDRAIYRPGQTVYFKVINTKIESEKESVVVGLKQKIALTDGNEEGISTQEFTTNEFGSYHGSFVLPKGKLNGTFALMIEDGADCFHTFLVEEYKRPKFEITFEPVKGEYQYGQTLELKGRATSFSGVPLRNIVVNYEITENDIRWKFFSHYSNDYNHENSILGNAETDENGEFTISVTFEENTYLKDVQVDCFKIEASVTDINGETQSASVEINVASVPYYIKAEEIKDAFTDENVKIKVETKNYNNQDVEKPYHVKLSKLKSPDRIFRKMFEDKIQNLSQFSKEEFIAKFPHDYFDEDEYEEEVQIEKVILDKIYDPKTDNQQPIANLDLGKLDVGRYELELYDSQNKELIETSQYFNVWDKNSLKEEKVFLNVVDPKKGFLRGEKANIYVYSAIPDALVYIFLQDCLGNTIAEIKQLKNGILDYIVEIPKNKNISEINVQFQIIAYNEVQHSEITLKIKENENPLTIETIVFRDKIEPGSKEKWTVKITENNKKASTALSLTAEVLTTMYDRSLDQFSINTFEWKRYYVPYYAVMSYKVKYNLSARFASKEVPYIRSFSIEPPCFNWYDGDIPEGLTFVGGACGYSGDAVLNELEGPKLHYKIAKGDEKERGISVGETHSDLPQVPVRQNLNETAFFYPDLRTDSEGNVSFEFTSPEALTKWKLMFLAHTKDAKAGTLEKEVITQKEFSVTPNYPRFLREGDELNLQSKLSNLTNKKLNGSASLQILDAFTNEDISSQFGLNSSIQNFDLNENGNSALTWKIKVPNNVSSIILKVV</sequence>
<dbReference type="PANTHER" id="PTHR40094:SF1">
    <property type="entry name" value="UBIQUITIN DOMAIN-CONTAINING PROTEIN"/>
    <property type="match status" value="1"/>
</dbReference>
<feature type="domain" description="Alpha-2-macroglobulin" evidence="2">
    <location>
        <begin position="1133"/>
        <end position="1223"/>
    </location>
</feature>
<dbReference type="Pfam" id="PF00207">
    <property type="entry name" value="A2M"/>
    <property type="match status" value="1"/>
</dbReference>
<evidence type="ECO:0000256" key="1">
    <source>
        <dbReference type="ARBA" id="ARBA00010556"/>
    </source>
</evidence>
<dbReference type="InterPro" id="IPR002890">
    <property type="entry name" value="MG2"/>
</dbReference>
<dbReference type="PANTHER" id="PTHR40094">
    <property type="entry name" value="ALPHA-2-MACROGLOBULIN HOMOLOG"/>
    <property type="match status" value="1"/>
</dbReference>
<dbReference type="InterPro" id="IPR001599">
    <property type="entry name" value="Macroglobln_a2"/>
</dbReference>
<name>A0A1N7QS94_9FLAO</name>
<dbReference type="InterPro" id="IPR051802">
    <property type="entry name" value="YfhM-like"/>
</dbReference>
<organism evidence="3 4">
    <name type="scientific">Chryseobacterium gambrini</name>
    <dbReference type="NCBI Taxonomy" id="373672"/>
    <lineage>
        <taxon>Bacteria</taxon>
        <taxon>Pseudomonadati</taxon>
        <taxon>Bacteroidota</taxon>
        <taxon>Flavobacteriia</taxon>
        <taxon>Flavobacteriales</taxon>
        <taxon>Weeksellaceae</taxon>
        <taxon>Chryseobacterium group</taxon>
        <taxon>Chryseobacterium</taxon>
    </lineage>
</organism>
<dbReference type="Proteomes" id="UP000185781">
    <property type="component" value="Unassembled WGS sequence"/>
</dbReference>
<reference evidence="3 4" key="1">
    <citation type="submission" date="2017-01" db="EMBL/GenBank/DDBJ databases">
        <authorList>
            <person name="Mah S.A."/>
            <person name="Swanson W.J."/>
            <person name="Moy G.W."/>
            <person name="Vacquier V.D."/>
        </authorList>
    </citation>
    <scope>NUCLEOTIDE SEQUENCE [LARGE SCALE GENOMIC DNA]</scope>
    <source>
        <strain evidence="3 4">DSM 18014</strain>
    </source>
</reference>
<dbReference type="EMBL" id="FTOV01000016">
    <property type="protein sequence ID" value="SIT25639.1"/>
    <property type="molecule type" value="Genomic_DNA"/>
</dbReference>
<evidence type="ECO:0000313" key="3">
    <source>
        <dbReference type="EMBL" id="SIT25639.1"/>
    </source>
</evidence>
<dbReference type="Gene3D" id="2.60.40.1930">
    <property type="match status" value="1"/>
</dbReference>
<gene>
    <name evidence="3" type="ORF">SAMN05421785_11663</name>
</gene>
<dbReference type="SMART" id="SM01360">
    <property type="entry name" value="A2M"/>
    <property type="match status" value="1"/>
</dbReference>
<evidence type="ECO:0000259" key="2">
    <source>
        <dbReference type="SMART" id="SM01360"/>
    </source>
</evidence>
<protein>
    <submittedName>
        <fullName evidence="3">MG2 domain-containing protein</fullName>
    </submittedName>
</protein>
<dbReference type="Pfam" id="PF01835">
    <property type="entry name" value="MG2"/>
    <property type="match status" value="1"/>
</dbReference>
<dbReference type="RefSeq" id="WP_262487844.1">
    <property type="nucleotide sequence ID" value="NZ_FTOV01000016.1"/>
</dbReference>